<evidence type="ECO:0000313" key="4">
    <source>
        <dbReference type="EMBL" id="KAF5777331.1"/>
    </source>
</evidence>
<dbReference type="Gene3D" id="1.20.120.790">
    <property type="entry name" value="Heat shock protein 90, C-terminal domain"/>
    <property type="match status" value="1"/>
</dbReference>
<keyword evidence="2" id="KW-0143">Chaperone</keyword>
<keyword evidence="3" id="KW-0812">Transmembrane</keyword>
<dbReference type="GO" id="GO:0005524">
    <property type="term" value="F:ATP binding"/>
    <property type="evidence" value="ECO:0007669"/>
    <property type="project" value="InterPro"/>
</dbReference>
<dbReference type="InterPro" id="IPR037196">
    <property type="entry name" value="HSP90_C"/>
</dbReference>
<feature type="transmembrane region" description="Helical" evidence="3">
    <location>
        <begin position="57"/>
        <end position="76"/>
    </location>
</feature>
<accession>A0A9K3HFE8</accession>
<dbReference type="EMBL" id="MNCJ02000327">
    <property type="protein sequence ID" value="KAF5777331.1"/>
    <property type="molecule type" value="Genomic_DNA"/>
</dbReference>
<keyword evidence="3" id="KW-0472">Membrane</keyword>
<evidence type="ECO:0000256" key="3">
    <source>
        <dbReference type="SAM" id="Phobius"/>
    </source>
</evidence>
<protein>
    <submittedName>
        <fullName evidence="4">Heat shock protein Hsp90 family</fullName>
    </submittedName>
</protein>
<proteinExistence type="inferred from homology"/>
<keyword evidence="3" id="KW-1133">Transmembrane helix</keyword>
<dbReference type="Proteomes" id="UP000215914">
    <property type="component" value="Unassembled WGS sequence"/>
</dbReference>
<organism evidence="4 5">
    <name type="scientific">Helianthus annuus</name>
    <name type="common">Common sunflower</name>
    <dbReference type="NCBI Taxonomy" id="4232"/>
    <lineage>
        <taxon>Eukaryota</taxon>
        <taxon>Viridiplantae</taxon>
        <taxon>Streptophyta</taxon>
        <taxon>Embryophyta</taxon>
        <taxon>Tracheophyta</taxon>
        <taxon>Spermatophyta</taxon>
        <taxon>Magnoliopsida</taxon>
        <taxon>eudicotyledons</taxon>
        <taxon>Gunneridae</taxon>
        <taxon>Pentapetalae</taxon>
        <taxon>asterids</taxon>
        <taxon>campanulids</taxon>
        <taxon>Asterales</taxon>
        <taxon>Asteraceae</taxon>
        <taxon>Asteroideae</taxon>
        <taxon>Heliantheae alliance</taxon>
        <taxon>Heliantheae</taxon>
        <taxon>Helianthus</taxon>
    </lineage>
</organism>
<dbReference type="Pfam" id="PF00183">
    <property type="entry name" value="HSP90"/>
    <property type="match status" value="1"/>
</dbReference>
<comment type="caution">
    <text evidence="4">The sequence shown here is derived from an EMBL/GenBank/DDBJ whole genome shotgun (WGS) entry which is preliminary data.</text>
</comment>
<dbReference type="InterPro" id="IPR001404">
    <property type="entry name" value="Hsp90_fam"/>
</dbReference>
<reference evidence="4" key="1">
    <citation type="journal article" date="2017" name="Nature">
        <title>The sunflower genome provides insights into oil metabolism, flowering and Asterid evolution.</title>
        <authorList>
            <person name="Badouin H."/>
            <person name="Gouzy J."/>
            <person name="Grassa C.J."/>
            <person name="Murat F."/>
            <person name="Staton S.E."/>
            <person name="Cottret L."/>
            <person name="Lelandais-Briere C."/>
            <person name="Owens G.L."/>
            <person name="Carrere S."/>
            <person name="Mayjonade B."/>
            <person name="Legrand L."/>
            <person name="Gill N."/>
            <person name="Kane N.C."/>
            <person name="Bowers J.E."/>
            <person name="Hubner S."/>
            <person name="Bellec A."/>
            <person name="Berard A."/>
            <person name="Berges H."/>
            <person name="Blanchet N."/>
            <person name="Boniface M.C."/>
            <person name="Brunel D."/>
            <person name="Catrice O."/>
            <person name="Chaidir N."/>
            <person name="Claudel C."/>
            <person name="Donnadieu C."/>
            <person name="Faraut T."/>
            <person name="Fievet G."/>
            <person name="Helmstetter N."/>
            <person name="King M."/>
            <person name="Knapp S.J."/>
            <person name="Lai Z."/>
            <person name="Le Paslier M.C."/>
            <person name="Lippi Y."/>
            <person name="Lorenzon L."/>
            <person name="Mandel J.R."/>
            <person name="Marage G."/>
            <person name="Marchand G."/>
            <person name="Marquand E."/>
            <person name="Bret-Mestries E."/>
            <person name="Morien E."/>
            <person name="Nambeesan S."/>
            <person name="Nguyen T."/>
            <person name="Pegot-Espagnet P."/>
            <person name="Pouilly N."/>
            <person name="Raftis F."/>
            <person name="Sallet E."/>
            <person name="Schiex T."/>
            <person name="Thomas J."/>
            <person name="Vandecasteele C."/>
            <person name="Vares D."/>
            <person name="Vear F."/>
            <person name="Vautrin S."/>
            <person name="Crespi M."/>
            <person name="Mangin B."/>
            <person name="Burke J.M."/>
            <person name="Salse J."/>
            <person name="Munos S."/>
            <person name="Vincourt P."/>
            <person name="Rieseberg L.H."/>
            <person name="Langlade N.B."/>
        </authorList>
    </citation>
    <scope>NUCLEOTIDE SEQUENCE</scope>
    <source>
        <tissue evidence="4">Leaves</tissue>
    </source>
</reference>
<dbReference type="GO" id="GO:0140662">
    <property type="term" value="F:ATP-dependent protein folding chaperone"/>
    <property type="evidence" value="ECO:0007669"/>
    <property type="project" value="InterPro"/>
</dbReference>
<evidence type="ECO:0000256" key="1">
    <source>
        <dbReference type="ARBA" id="ARBA00008239"/>
    </source>
</evidence>
<comment type="similarity">
    <text evidence="1">Belongs to the heat shock protein 90 family.</text>
</comment>
<keyword evidence="4" id="KW-0346">Stress response</keyword>
<gene>
    <name evidence="4" type="ORF">HanXRQr2_Chr12g0534371</name>
</gene>
<dbReference type="Gramene" id="mRNA:HanXRQr2_Chr12g0534371">
    <property type="protein sequence ID" value="CDS:HanXRQr2_Chr12g0534371.1"/>
    <property type="gene ID" value="HanXRQr2_Chr12g0534371"/>
</dbReference>
<dbReference type="AlphaFoldDB" id="A0A9K3HFE8"/>
<dbReference type="GO" id="GO:0051082">
    <property type="term" value="F:unfolded protein binding"/>
    <property type="evidence" value="ECO:0007669"/>
    <property type="project" value="InterPro"/>
</dbReference>
<evidence type="ECO:0000313" key="5">
    <source>
        <dbReference type="Proteomes" id="UP000215914"/>
    </source>
</evidence>
<name>A0A9K3HFE8_HELAN</name>
<evidence type="ECO:0000256" key="2">
    <source>
        <dbReference type="ARBA" id="ARBA00023186"/>
    </source>
</evidence>
<reference evidence="4" key="2">
    <citation type="submission" date="2020-06" db="EMBL/GenBank/DDBJ databases">
        <title>Helianthus annuus Genome sequencing and assembly Release 2.</title>
        <authorList>
            <person name="Gouzy J."/>
            <person name="Langlade N."/>
            <person name="Munos S."/>
        </authorList>
    </citation>
    <scope>NUCLEOTIDE SEQUENCE</scope>
    <source>
        <tissue evidence="4">Leaves</tissue>
    </source>
</reference>
<sequence>MTSGFSLDEPNTFGNRIHRMLKLGLSIDEDADEDAGVPALEDAEVDARARWRRLTNIFLVLVMVFETVFLFMTLIFCL</sequence>
<keyword evidence="5" id="KW-1185">Reference proteome</keyword>
<dbReference type="GO" id="GO:0016887">
    <property type="term" value="F:ATP hydrolysis activity"/>
    <property type="evidence" value="ECO:0007669"/>
    <property type="project" value="InterPro"/>
</dbReference>